<dbReference type="EMBL" id="JBBNAG010000013">
    <property type="protein sequence ID" value="KAK9083170.1"/>
    <property type="molecule type" value="Genomic_DNA"/>
</dbReference>
<dbReference type="Proteomes" id="UP001419268">
    <property type="component" value="Unassembled WGS sequence"/>
</dbReference>
<name>A0AAP0DY27_9MAGN</name>
<accession>A0AAP0DY27</accession>
<keyword evidence="3" id="KW-1185">Reference proteome</keyword>
<dbReference type="PANTHER" id="PTHR35410:SF2">
    <property type="entry name" value="OS02G0640200 PROTEIN"/>
    <property type="match status" value="1"/>
</dbReference>
<comment type="caution">
    <text evidence="2">The sequence shown here is derived from an EMBL/GenBank/DDBJ whole genome shotgun (WGS) entry which is preliminary data.</text>
</comment>
<keyword evidence="1" id="KW-1133">Transmembrane helix</keyword>
<organism evidence="2 3">
    <name type="scientific">Stephania cephalantha</name>
    <dbReference type="NCBI Taxonomy" id="152367"/>
    <lineage>
        <taxon>Eukaryota</taxon>
        <taxon>Viridiplantae</taxon>
        <taxon>Streptophyta</taxon>
        <taxon>Embryophyta</taxon>
        <taxon>Tracheophyta</taxon>
        <taxon>Spermatophyta</taxon>
        <taxon>Magnoliopsida</taxon>
        <taxon>Ranunculales</taxon>
        <taxon>Menispermaceae</taxon>
        <taxon>Menispermoideae</taxon>
        <taxon>Cissampelideae</taxon>
        <taxon>Stephania</taxon>
    </lineage>
</organism>
<dbReference type="AlphaFoldDB" id="A0AAP0DY27"/>
<gene>
    <name evidence="2" type="ORF">Scep_029641</name>
</gene>
<reference evidence="2 3" key="1">
    <citation type="submission" date="2024-01" db="EMBL/GenBank/DDBJ databases">
        <title>Genome assemblies of Stephania.</title>
        <authorList>
            <person name="Yang L."/>
        </authorList>
    </citation>
    <scope>NUCLEOTIDE SEQUENCE [LARGE SCALE GENOMIC DNA]</scope>
    <source>
        <strain evidence="2">JXDWG</strain>
        <tissue evidence="2">Leaf</tissue>
    </source>
</reference>
<evidence type="ECO:0000313" key="3">
    <source>
        <dbReference type="Proteomes" id="UP001419268"/>
    </source>
</evidence>
<sequence>MSVPQRNSTNGQVTLVRKTKFERPAVPRCSSVHVNVVWGHSFVEQDDANEFLLKDHVSEPGDDDEAFLGKILYSASFENLAKSHIQYDTIIWVFVSLLMFLAWGVGVLMLLYLPVRRYILQRDTSSRSSDLSRTVLQDVGVPPSDSGSRRDRKVA</sequence>
<keyword evidence="1" id="KW-0472">Membrane</keyword>
<evidence type="ECO:0000313" key="2">
    <source>
        <dbReference type="EMBL" id="KAK9083170.1"/>
    </source>
</evidence>
<protein>
    <submittedName>
        <fullName evidence="2">Uncharacterized protein</fullName>
    </submittedName>
</protein>
<proteinExistence type="predicted"/>
<evidence type="ECO:0000256" key="1">
    <source>
        <dbReference type="SAM" id="Phobius"/>
    </source>
</evidence>
<dbReference type="PANTHER" id="PTHR35410">
    <property type="entry name" value="EXPRESSED PROTEIN"/>
    <property type="match status" value="1"/>
</dbReference>
<feature type="transmembrane region" description="Helical" evidence="1">
    <location>
        <begin position="90"/>
        <end position="113"/>
    </location>
</feature>
<keyword evidence="1" id="KW-0812">Transmembrane</keyword>